<dbReference type="Proteomes" id="UP001224775">
    <property type="component" value="Unassembled WGS sequence"/>
</dbReference>
<evidence type="ECO:0000259" key="2">
    <source>
        <dbReference type="PROSITE" id="PS50280"/>
    </source>
</evidence>
<gene>
    <name evidence="3" type="ORF">QTG54_006467</name>
</gene>
<protein>
    <submittedName>
        <fullName evidence="3">SET domain-containing protein</fullName>
        <ecNumber evidence="3">2.1.1.-</ecNumber>
    </submittedName>
</protein>
<evidence type="ECO:0000256" key="1">
    <source>
        <dbReference type="SAM" id="SignalP"/>
    </source>
</evidence>
<dbReference type="Gene3D" id="3.90.1410.10">
    <property type="entry name" value="set domain protein methyltransferase, domain 1"/>
    <property type="match status" value="1"/>
</dbReference>
<dbReference type="PANTHER" id="PTHR13271:SF34">
    <property type="entry name" value="N-LYSINE METHYLTRANSFERASE SETD6"/>
    <property type="match status" value="1"/>
</dbReference>
<dbReference type="GO" id="GO:0032259">
    <property type="term" value="P:methylation"/>
    <property type="evidence" value="ECO:0007669"/>
    <property type="project" value="UniProtKB-KW"/>
</dbReference>
<name>A0AAD8YC76_9STRA</name>
<keyword evidence="4" id="KW-1185">Reference proteome</keyword>
<dbReference type="CDD" id="cd10527">
    <property type="entry name" value="SET_LSMT"/>
    <property type="match status" value="1"/>
</dbReference>
<dbReference type="EMBL" id="JATAAI010000010">
    <property type="protein sequence ID" value="KAK1742870.1"/>
    <property type="molecule type" value="Genomic_DNA"/>
</dbReference>
<keyword evidence="3" id="KW-0808">Transferase</keyword>
<dbReference type="PANTHER" id="PTHR13271">
    <property type="entry name" value="UNCHARACTERIZED PUTATIVE METHYLTRANSFERASE"/>
    <property type="match status" value="1"/>
</dbReference>
<feature type="signal peptide" evidence="1">
    <location>
        <begin position="1"/>
        <end position="24"/>
    </location>
</feature>
<sequence>MMAVLLLLSAVVTLLLLQSTEVGAFVFVGSTHRQQPRSCSTSILFAKKKKKATQQRRTAAIAGKGFGVGKSLTTPNPQQQQSLKPSALIAHTESQMHATLIQWLQEHPTTFISPKFTIQQSKLGGYGGFSSTSGFADGELIFRIPRECCVTQDDALRDITCGEFFQLAKIKRVPSYQMLLLSGFIAKEYLLSKRMKDKSAIKHWSYFQSIPWVQNQLGQDHVIFWSQEKVESLLGESLAYNDALLIRKTVDSAIRLMKDVIQPIVEDADDEEIEEAVKGAFVICLSRSFAEEVESDDGATVEIENALLPLLDVLQHFNDPNTSLESYDDYILLRARGDISADEELFHCYQEERDDVIPKHKFFTRYGFIPGVRAPVIELLQNKSSIFF</sequence>
<evidence type="ECO:0000313" key="4">
    <source>
        <dbReference type="Proteomes" id="UP001224775"/>
    </source>
</evidence>
<comment type="caution">
    <text evidence="3">The sequence shown here is derived from an EMBL/GenBank/DDBJ whole genome shotgun (WGS) entry which is preliminary data.</text>
</comment>
<dbReference type="GO" id="GO:0005634">
    <property type="term" value="C:nucleus"/>
    <property type="evidence" value="ECO:0007669"/>
    <property type="project" value="TreeGrafter"/>
</dbReference>
<dbReference type="SUPFAM" id="SSF82199">
    <property type="entry name" value="SET domain"/>
    <property type="match status" value="1"/>
</dbReference>
<organism evidence="3 4">
    <name type="scientific">Skeletonema marinoi</name>
    <dbReference type="NCBI Taxonomy" id="267567"/>
    <lineage>
        <taxon>Eukaryota</taxon>
        <taxon>Sar</taxon>
        <taxon>Stramenopiles</taxon>
        <taxon>Ochrophyta</taxon>
        <taxon>Bacillariophyta</taxon>
        <taxon>Coscinodiscophyceae</taxon>
        <taxon>Thalassiosirophycidae</taxon>
        <taxon>Thalassiosirales</taxon>
        <taxon>Skeletonemataceae</taxon>
        <taxon>Skeletonema</taxon>
        <taxon>Skeletonema marinoi-dohrnii complex</taxon>
    </lineage>
</organism>
<proteinExistence type="predicted"/>
<dbReference type="InterPro" id="IPR001214">
    <property type="entry name" value="SET_dom"/>
</dbReference>
<dbReference type="InterPro" id="IPR050600">
    <property type="entry name" value="SETD3_SETD6_MTase"/>
</dbReference>
<reference evidence="3" key="1">
    <citation type="submission" date="2023-06" db="EMBL/GenBank/DDBJ databases">
        <title>Survivors Of The Sea: Transcriptome response of Skeletonema marinoi to long-term dormancy.</title>
        <authorList>
            <person name="Pinder M.I.M."/>
            <person name="Kourtchenko O."/>
            <person name="Robertson E.K."/>
            <person name="Larsson T."/>
            <person name="Maumus F."/>
            <person name="Osuna-Cruz C.M."/>
            <person name="Vancaester E."/>
            <person name="Stenow R."/>
            <person name="Vandepoele K."/>
            <person name="Ploug H."/>
            <person name="Bruchert V."/>
            <person name="Godhe A."/>
            <person name="Topel M."/>
        </authorList>
    </citation>
    <scope>NUCLEOTIDE SEQUENCE</scope>
    <source>
        <strain evidence="3">R05AC</strain>
    </source>
</reference>
<dbReference type="AlphaFoldDB" id="A0AAD8YC76"/>
<dbReference type="GO" id="GO:0016279">
    <property type="term" value="F:protein-lysine N-methyltransferase activity"/>
    <property type="evidence" value="ECO:0007669"/>
    <property type="project" value="TreeGrafter"/>
</dbReference>
<dbReference type="PROSITE" id="PS50280">
    <property type="entry name" value="SET"/>
    <property type="match status" value="1"/>
</dbReference>
<feature type="chain" id="PRO_5042179739" evidence="1">
    <location>
        <begin position="25"/>
        <end position="388"/>
    </location>
</feature>
<keyword evidence="3" id="KW-0489">Methyltransferase</keyword>
<accession>A0AAD8YC76</accession>
<dbReference type="EC" id="2.1.1.-" evidence="3"/>
<feature type="domain" description="SET" evidence="2">
    <location>
        <begin position="114"/>
        <end position="350"/>
    </location>
</feature>
<keyword evidence="1" id="KW-0732">Signal</keyword>
<dbReference type="InterPro" id="IPR046341">
    <property type="entry name" value="SET_dom_sf"/>
</dbReference>
<evidence type="ECO:0000313" key="3">
    <source>
        <dbReference type="EMBL" id="KAK1742870.1"/>
    </source>
</evidence>